<reference evidence="1 3" key="1">
    <citation type="submission" date="2015-02" db="EMBL/GenBank/DDBJ databases">
        <title>Pseudomonas helleri sp. nov. and Pseudomonas weihenstephanensis sp. nov., isolated from raw cows milk.</title>
        <authorList>
            <person name="von Neubeck M."/>
            <person name="Huptas C."/>
            <person name="Wenning M."/>
            <person name="Scherer S."/>
        </authorList>
    </citation>
    <scope>NUCLEOTIDE SEQUENCE [LARGE SCALE GENOMIC DNA]</scope>
    <source>
        <strain evidence="1 3">DSM 21104</strain>
    </source>
</reference>
<gene>
    <name evidence="2" type="ORF">SAMN04490203_2066</name>
    <name evidence="1" type="ORF">TU78_09220</name>
</gene>
<organism evidence="1 3">
    <name type="scientific">Pseudomonas taetrolens</name>
    <dbReference type="NCBI Taxonomy" id="47884"/>
    <lineage>
        <taxon>Bacteria</taxon>
        <taxon>Pseudomonadati</taxon>
        <taxon>Pseudomonadota</taxon>
        <taxon>Gammaproteobacteria</taxon>
        <taxon>Pseudomonadales</taxon>
        <taxon>Pseudomonadaceae</taxon>
        <taxon>Pseudomonas</taxon>
    </lineage>
</organism>
<dbReference type="EMBL" id="FNRS01000001">
    <property type="protein sequence ID" value="SEC24913.1"/>
    <property type="molecule type" value="Genomic_DNA"/>
</dbReference>
<dbReference type="Proteomes" id="UP000036395">
    <property type="component" value="Unassembled WGS sequence"/>
</dbReference>
<dbReference type="RefSeq" id="WP_048380390.1">
    <property type="nucleotide sequence ID" value="NZ_FNRS01000001.1"/>
</dbReference>
<accession>A0A0J6GUY8</accession>
<dbReference type="PATRIC" id="fig|47884.3.peg.2271"/>
<reference evidence="2 4" key="2">
    <citation type="submission" date="2016-10" db="EMBL/GenBank/DDBJ databases">
        <authorList>
            <person name="Varghese N."/>
            <person name="Submissions S."/>
        </authorList>
    </citation>
    <scope>NUCLEOTIDE SEQUENCE [LARGE SCALE GENOMIC DNA]</scope>
    <source>
        <strain evidence="2 4">BS3652</strain>
    </source>
</reference>
<dbReference type="Proteomes" id="UP000183155">
    <property type="component" value="Unassembled WGS sequence"/>
</dbReference>
<dbReference type="InterPro" id="IPR024079">
    <property type="entry name" value="MetalloPept_cat_dom_sf"/>
</dbReference>
<comment type="caution">
    <text evidence="1">The sequence shown here is derived from an EMBL/GenBank/DDBJ whole genome shotgun (WGS) entry which is preliminary data.</text>
</comment>
<name>A0A0J6GUY8_PSETA</name>
<evidence type="ECO:0000313" key="1">
    <source>
        <dbReference type="EMBL" id="KMM85510.1"/>
    </source>
</evidence>
<dbReference type="Gene3D" id="3.40.390.10">
    <property type="entry name" value="Collagenase (Catalytic Domain)"/>
    <property type="match status" value="1"/>
</dbReference>
<proteinExistence type="predicted"/>
<dbReference type="GO" id="GO:0008237">
    <property type="term" value="F:metallopeptidase activity"/>
    <property type="evidence" value="ECO:0007669"/>
    <property type="project" value="InterPro"/>
</dbReference>
<keyword evidence="4" id="KW-1185">Reference proteome</keyword>
<dbReference type="OrthoDB" id="7032306at2"/>
<protein>
    <submittedName>
        <fullName evidence="1">Uncharacterized protein</fullName>
    </submittedName>
</protein>
<evidence type="ECO:0000313" key="3">
    <source>
        <dbReference type="Proteomes" id="UP000036395"/>
    </source>
</evidence>
<evidence type="ECO:0000313" key="2">
    <source>
        <dbReference type="EMBL" id="SEC24913.1"/>
    </source>
</evidence>
<sequence length="1751" mass="196593">MNDHDLPYYFAEAFEPRPHPSAREMARGFDEPVRAWLHTVRSTTAQARLNHQRPMQVEKVVLTFTDQPAIELASAFLMTAPLPPCSVLYTPAFGLEYFSSRGEVEQRLTARLGAPVLRDELMALVDCAQRKAVTTWADPQFSYALINGDVFMEVAATVEANQHRNLQTLHAELLQLPTLPLLLDQVLQVELESLALGWDRSTTRLITYRAENTLDGMGQPTSLNRQIASQTLAQAVLMYFRRQHWPAEHTYQVIDPGHGEAPYHASALENQQWLDVISALGRNLPNRLQAQLERYWNTVSEPGLTRMDVFARILKDGYQAGLFKGLESAEISPEDYQWLKPLNEGLSLQVEKLRLSSEQKPFMELAGYLMLNNPRRPGSPLFLYQPCASIRAFGSAAGLHSHLLSPLNTASVPEPLINALALKERQVMVAYHSPDILSIPVPGPMMLSVMQTIADKQAHNLNHVMNLYRTLPQVFDLAAVIDSVLDVRHLIDPALLTFDTQGRWSTHLNLQSLEAHPPRPDMPTPLSPEEALEQQIPLLEGLRHSCQHEMHICPALYAVAQSALNDALRDARLTSLNAGEIVLNQYSSPPSSNESRPPLLSQDLVDHFIERFNGFAAPLSAPEHWGAYSRRVEGISQMIPELGWRALNALIDTALTGFSTFFFHQHRDFYTRLMPFLSNTQQAALRNELIIKARNYPQIQRKQDVLLRALDNPVQALRKGLNGFIPQVFGMSVVLPGNPAPLELQHAFLITEHGGLDPEHSGCALFWTPVAGLELATSLSLALNCLNDRLAIPHLHEMFQGLQSYPDRLTPWQHDSGSSDIPPRIQLRLIEANFIEAFNHAQIASLTREIQHAVAQPLPAHQTQDWVKYSQTHQRFNLYLEHTLNLARNAQLLLSAPHWLATAPEQHLLTYAGWVEQHHQQTPESHDFLNGNLPDLAAFAHVRLVAQIEADHPGHGLDLEHYSVDVQPHSEEPTTLPPASKYSLTDLMLSHGSYLENHNLTLTSTHTGPVPEWLTVDYLKQLHRRLDIGRNFQTIMRPRFEPHRAGDEERCRLFSQHAPWQLLGQAMSLHLQGQLSSTALNLVEQLMEMPDHLARTPVNGHKAVLREVHLRHMPNATPTRLEGLHWIQREHAHQGPWVLLTLINDVFHLNEYAHGEAFLTALRHSNSLQSLVLERLPEPARALYSVGHFLTAQLGSAMGGALYTGNVLKKLYRDTCHVVLNLLGHQHSSFGQTAWHIAKSMFSAAERLGSVLLLGKQRLPLIAWQLLPQLLKAAKLAWQGEWKSSMSECAQILLQLALAKISPVVPATQTAPVPAALTLASSGATLHDGTSPETLGLWHNRLQLTPAQEHRLRSYEVKHLELSSLNHNAATGLYADPLTQKQYAPVTGKIFQVEQQGQRWRIVGAHEKGPFLVKDAQQQWQLDLKGYLRGGGAILGKSGENPQASLLIRTAYKIEATGMKKIQQLYPAKAAIIQNAHERALDYLANSQISLWRSEPNVFTHPRNSEFFKKIFGDNNITSALRHRLLTSMSILRSDLLSEAMSPIDSERYVVGTLREGRTNSYGFVYPKEQPMKIYLTDLYFNPPLGRLIRVTREPFEVLANAQALTLIHEQTHISLNTIDIAYVDAILPLYDLIETHTENGRRIYSNLYDGQTKGLTTLTPVQQLFKVWDSESSLWVDPEPSAAAGIIRLTATHNLETARDLFIHNDSIRLKVILNNADSMTLVVAILNRKLEILPAQPVLPVEPPEILVG</sequence>
<dbReference type="EMBL" id="JYLA01000003">
    <property type="protein sequence ID" value="KMM85510.1"/>
    <property type="molecule type" value="Genomic_DNA"/>
</dbReference>
<evidence type="ECO:0000313" key="4">
    <source>
        <dbReference type="Proteomes" id="UP000183155"/>
    </source>
</evidence>